<reference evidence="2" key="1">
    <citation type="submission" date="2022-11" db="UniProtKB">
        <authorList>
            <consortium name="WormBaseParasite"/>
        </authorList>
    </citation>
    <scope>IDENTIFICATION</scope>
</reference>
<evidence type="ECO:0000313" key="1">
    <source>
        <dbReference type="Proteomes" id="UP000887565"/>
    </source>
</evidence>
<protein>
    <submittedName>
        <fullName evidence="2">Uncharacterized protein</fullName>
    </submittedName>
</protein>
<dbReference type="Proteomes" id="UP000887565">
    <property type="component" value="Unplaced"/>
</dbReference>
<keyword evidence="1" id="KW-1185">Reference proteome</keyword>
<sequence>MYVTDISIDPDRCVLEENYSFALKVTIQVAIQCFDYIVQATAIIDRQTIVDFLVIHHRIDEAVSTKKPRIFPQNTPFFDHRYTKADNASEDDQNARKNERRVIIFGFGINVLQAKTYCLYVRIILNFQDDNNDEKKKFKIEINLLEKTPHNSTRQSRFLIHELYTRATKFNLHSFILINGSIPAKGDPIKHANPRTNMSKPKALVNRFNPKCSTKITDVRQTNAAEKF</sequence>
<organism evidence="1 2">
    <name type="scientific">Romanomermis culicivorax</name>
    <name type="common">Nematode worm</name>
    <dbReference type="NCBI Taxonomy" id="13658"/>
    <lineage>
        <taxon>Eukaryota</taxon>
        <taxon>Metazoa</taxon>
        <taxon>Ecdysozoa</taxon>
        <taxon>Nematoda</taxon>
        <taxon>Enoplea</taxon>
        <taxon>Dorylaimia</taxon>
        <taxon>Mermithida</taxon>
        <taxon>Mermithoidea</taxon>
        <taxon>Mermithidae</taxon>
        <taxon>Romanomermis</taxon>
    </lineage>
</organism>
<dbReference type="AlphaFoldDB" id="A0A915JL34"/>
<evidence type="ECO:0000313" key="2">
    <source>
        <dbReference type="WBParaSite" id="nRc.2.0.1.t26880-RA"/>
    </source>
</evidence>
<dbReference type="WBParaSite" id="nRc.2.0.1.t26880-RA">
    <property type="protein sequence ID" value="nRc.2.0.1.t26880-RA"/>
    <property type="gene ID" value="nRc.2.0.1.g26880"/>
</dbReference>
<accession>A0A915JL34</accession>
<proteinExistence type="predicted"/>
<name>A0A915JL34_ROMCU</name>